<keyword evidence="5 10" id="KW-0949">S-adenosyl-L-methionine</keyword>
<dbReference type="GO" id="GO:0051539">
    <property type="term" value="F:4 iron, 4 sulfur cluster binding"/>
    <property type="evidence" value="ECO:0007669"/>
    <property type="project" value="UniProtKB-UniRule"/>
</dbReference>
<dbReference type="PANTHER" id="PTHR13932">
    <property type="entry name" value="COPROPORPHYRINIGEN III OXIDASE"/>
    <property type="match status" value="1"/>
</dbReference>
<keyword evidence="6 10" id="KW-0479">Metal-binding</keyword>
<keyword evidence="9 10" id="KW-0143">Chaperone</keyword>
<dbReference type="GO" id="GO:0004109">
    <property type="term" value="F:coproporphyrinogen oxidase activity"/>
    <property type="evidence" value="ECO:0007669"/>
    <property type="project" value="InterPro"/>
</dbReference>
<dbReference type="PROSITE" id="PS51918">
    <property type="entry name" value="RADICAL_SAM"/>
    <property type="match status" value="1"/>
</dbReference>
<evidence type="ECO:0000256" key="1">
    <source>
        <dbReference type="ARBA" id="ARBA00001966"/>
    </source>
</evidence>
<dbReference type="Pfam" id="PF06969">
    <property type="entry name" value="HemN_C"/>
    <property type="match status" value="1"/>
</dbReference>
<dbReference type="InterPro" id="IPR007197">
    <property type="entry name" value="rSAM"/>
</dbReference>
<protein>
    <recommendedName>
        <fullName evidence="3 10">Heme chaperone HemW</fullName>
    </recommendedName>
</protein>
<evidence type="ECO:0000256" key="8">
    <source>
        <dbReference type="ARBA" id="ARBA00023014"/>
    </source>
</evidence>
<dbReference type="SFLD" id="SFLDG01065">
    <property type="entry name" value="anaerobic_coproporphyrinogen-I"/>
    <property type="match status" value="1"/>
</dbReference>
<name>A0A0F7JZU3_9GAMM</name>
<evidence type="ECO:0000256" key="5">
    <source>
        <dbReference type="ARBA" id="ARBA00022691"/>
    </source>
</evidence>
<keyword evidence="10" id="KW-0004">4Fe-4S</keyword>
<dbReference type="OrthoDB" id="9808022at2"/>
<keyword evidence="8 10" id="KW-0411">Iron-sulfur</keyword>
<comment type="similarity">
    <text evidence="2">Belongs to the anaerobic coproporphyrinogen-III oxidase family. HemW subfamily.</text>
</comment>
<dbReference type="SFLD" id="SFLDS00029">
    <property type="entry name" value="Radical_SAM"/>
    <property type="match status" value="1"/>
</dbReference>
<dbReference type="InterPro" id="IPR004559">
    <property type="entry name" value="HemW-like"/>
</dbReference>
<dbReference type="SMART" id="SM00729">
    <property type="entry name" value="Elp3"/>
    <property type="match status" value="1"/>
</dbReference>
<dbReference type="AlphaFoldDB" id="A0A0F7JZU3"/>
<dbReference type="GO" id="GO:0006779">
    <property type="term" value="P:porphyrin-containing compound biosynthetic process"/>
    <property type="evidence" value="ECO:0007669"/>
    <property type="project" value="InterPro"/>
</dbReference>
<proteinExistence type="inferred from homology"/>
<dbReference type="InterPro" id="IPR058240">
    <property type="entry name" value="rSAM_sf"/>
</dbReference>
<evidence type="ECO:0000256" key="2">
    <source>
        <dbReference type="ARBA" id="ARBA00006100"/>
    </source>
</evidence>
<keyword evidence="10" id="KW-0963">Cytoplasm</keyword>
<dbReference type="EMBL" id="CP011412">
    <property type="protein sequence ID" value="AKH21177.1"/>
    <property type="molecule type" value="Genomic_DNA"/>
</dbReference>
<dbReference type="PATRIC" id="fig|1543721.4.peg.2758"/>
<dbReference type="SFLD" id="SFLDF00562">
    <property type="entry name" value="HemN-like__clustered_with_heat"/>
    <property type="match status" value="1"/>
</dbReference>
<dbReference type="InterPro" id="IPR006638">
    <property type="entry name" value="Elp3/MiaA/NifB-like_rSAM"/>
</dbReference>
<dbReference type="PANTHER" id="PTHR13932:SF5">
    <property type="entry name" value="RADICAL S-ADENOSYL METHIONINE DOMAIN-CONTAINING PROTEIN 1, MITOCHONDRIAL"/>
    <property type="match status" value="1"/>
</dbReference>
<dbReference type="InterPro" id="IPR034505">
    <property type="entry name" value="Coproporphyrinogen-III_oxidase"/>
</dbReference>
<evidence type="ECO:0000259" key="11">
    <source>
        <dbReference type="PROSITE" id="PS51918"/>
    </source>
</evidence>
<evidence type="ECO:0000313" key="13">
    <source>
        <dbReference type="Proteomes" id="UP000034410"/>
    </source>
</evidence>
<evidence type="ECO:0000256" key="10">
    <source>
        <dbReference type="RuleBase" id="RU364116"/>
    </source>
</evidence>
<dbReference type="SUPFAM" id="SSF102114">
    <property type="entry name" value="Radical SAM enzymes"/>
    <property type="match status" value="1"/>
</dbReference>
<dbReference type="Gene3D" id="3.20.20.70">
    <property type="entry name" value="Aldolase class I"/>
    <property type="match status" value="1"/>
</dbReference>
<dbReference type="GO" id="GO:0005737">
    <property type="term" value="C:cytoplasm"/>
    <property type="evidence" value="ECO:0007669"/>
    <property type="project" value="UniProtKB-SubCell"/>
</dbReference>
<accession>A0A0F7JZU3</accession>
<dbReference type="Proteomes" id="UP000034410">
    <property type="component" value="Chromosome"/>
</dbReference>
<keyword evidence="13" id="KW-1185">Reference proteome</keyword>
<evidence type="ECO:0000256" key="3">
    <source>
        <dbReference type="ARBA" id="ARBA00017228"/>
    </source>
</evidence>
<evidence type="ECO:0000313" key="12">
    <source>
        <dbReference type="EMBL" id="AKH21177.1"/>
    </source>
</evidence>
<evidence type="ECO:0000256" key="9">
    <source>
        <dbReference type="ARBA" id="ARBA00023186"/>
    </source>
</evidence>
<gene>
    <name evidence="12" type="ORF">AAY24_13325</name>
</gene>
<organism evidence="12 13">
    <name type="scientific">Sedimenticola thiotaurini</name>
    <dbReference type="NCBI Taxonomy" id="1543721"/>
    <lineage>
        <taxon>Bacteria</taxon>
        <taxon>Pseudomonadati</taxon>
        <taxon>Pseudomonadota</taxon>
        <taxon>Gammaproteobacteria</taxon>
        <taxon>Chromatiales</taxon>
        <taxon>Sedimenticolaceae</taxon>
        <taxon>Sedimenticola</taxon>
    </lineage>
</organism>
<reference evidence="12 13" key="1">
    <citation type="journal article" date="2015" name="Genome Announc.">
        <title>Complete Genome Sequence of Sedimenticola thiotaurini Strain SIP-G1, a Polyphosphate- and Polyhydroxyalkanoate-Accumulating Sulfur-Oxidizing Gammaproteobacterium Isolated from Salt Marsh Sediments.</title>
        <authorList>
            <person name="Flood B.E."/>
            <person name="Jones D.S."/>
            <person name="Bailey J.V."/>
        </authorList>
    </citation>
    <scope>NUCLEOTIDE SEQUENCE [LARGE SCALE GENOMIC DNA]</scope>
    <source>
        <strain evidence="12 13">SIP-G1</strain>
    </source>
</reference>
<comment type="subcellular location">
    <subcellularLocation>
        <location evidence="10">Cytoplasm</location>
    </subcellularLocation>
</comment>
<evidence type="ECO:0000256" key="7">
    <source>
        <dbReference type="ARBA" id="ARBA00023004"/>
    </source>
</evidence>
<sequence>MSGWSSLPPLGLYIHLPWCVQKCPYCDFNSHELRLDMSEAGYITALLADLDFELSLAAIQGRELQSLFIGGGTPSLFSADSIDQLLEGVRQRITCAPGMEVTLEANPGTLEQGRYQGYRQAGVNRLSIGVQSFHSDSLARLGRIHGRDEVFEAIESARGARFDSINLDLMCGLPGQSMAMACADVELALAAAPEHLSYYQLTIEPNTAFHHKLPRAMPSDDTAGDIQAAGCRLLEAAGYIQYEVSAYMREGYACQHNLNYWRFGDYIGIGAGAHGKLTNALTGCIERSWRVKRPEAYMAGAGSAAAVSGRRELDSSDRLIEFLMNALRLKAGFEVGLFTERTGLVEADLWSRLEGLLEQGLLVHHDGRVKTSETGWIFLDDVVAALL</sequence>
<comment type="function">
    <text evidence="10">Probably acts as a heme chaperone, transferring heme to an unknown acceptor. Binds one molecule of heme per monomer, possibly covalently. Binds 1 [4Fe-4S] cluster. The cluster is coordinated with 3 cysteines and an exchangeable S-adenosyl-L-methionine.</text>
</comment>
<dbReference type="KEGG" id="seds:AAY24_13325"/>
<dbReference type="SFLD" id="SFLDF00288">
    <property type="entry name" value="HemN-like__clustered_with_nucl"/>
    <property type="match status" value="1"/>
</dbReference>
<dbReference type="NCBIfam" id="TIGR00539">
    <property type="entry name" value="hemN_rel"/>
    <property type="match status" value="1"/>
</dbReference>
<dbReference type="InterPro" id="IPR010723">
    <property type="entry name" value="HemN_C"/>
</dbReference>
<feature type="domain" description="Radical SAM core" evidence="11">
    <location>
        <begin position="4"/>
        <end position="243"/>
    </location>
</feature>
<dbReference type="Pfam" id="PF04055">
    <property type="entry name" value="Radical_SAM"/>
    <property type="match status" value="1"/>
</dbReference>
<keyword evidence="4 10" id="KW-0349">Heme</keyword>
<dbReference type="CDD" id="cd01335">
    <property type="entry name" value="Radical_SAM"/>
    <property type="match status" value="1"/>
</dbReference>
<evidence type="ECO:0000256" key="6">
    <source>
        <dbReference type="ARBA" id="ARBA00022723"/>
    </source>
</evidence>
<comment type="cofactor">
    <cofactor evidence="1">
        <name>[4Fe-4S] cluster</name>
        <dbReference type="ChEBI" id="CHEBI:49883"/>
    </cofactor>
</comment>
<keyword evidence="7 10" id="KW-0408">Iron</keyword>
<dbReference type="InterPro" id="IPR013785">
    <property type="entry name" value="Aldolase_TIM"/>
</dbReference>
<dbReference type="GO" id="GO:0046872">
    <property type="term" value="F:metal ion binding"/>
    <property type="evidence" value="ECO:0007669"/>
    <property type="project" value="UniProtKB-UniRule"/>
</dbReference>
<evidence type="ECO:0000256" key="4">
    <source>
        <dbReference type="ARBA" id="ARBA00022617"/>
    </source>
</evidence>